<evidence type="ECO:0000259" key="1">
    <source>
        <dbReference type="Pfam" id="PF04230"/>
    </source>
</evidence>
<dbReference type="Pfam" id="PF04230">
    <property type="entry name" value="PS_pyruv_trans"/>
    <property type="match status" value="1"/>
</dbReference>
<dbReference type="Proteomes" id="UP000067698">
    <property type="component" value="Chromosome"/>
</dbReference>
<gene>
    <name evidence="2" type="ORF">AWM74_01670</name>
</gene>
<dbReference type="InterPro" id="IPR007345">
    <property type="entry name" value="Polysacch_pyruvyl_Trfase"/>
</dbReference>
<reference evidence="3" key="2">
    <citation type="submission" date="2016-01" db="EMBL/GenBank/DDBJ databases">
        <title>Six Aerococcus type strain genome sequencing and assembly using PacBio and Illumina Hiseq.</title>
        <authorList>
            <person name="Carkaci D."/>
            <person name="Dargis R."/>
            <person name="Nielsen X.C."/>
            <person name="Skovgaard O."/>
            <person name="Fuursted K."/>
            <person name="Christensen J.J."/>
        </authorList>
    </citation>
    <scope>NUCLEOTIDE SEQUENCE [LARGE SCALE GENOMIC DNA]</scope>
    <source>
        <strain evidence="3">CCUG28094</strain>
    </source>
</reference>
<dbReference type="AlphaFoldDB" id="A0AAC8WZF9"/>
<accession>A0AAC8WZF9</accession>
<reference evidence="2 3" key="1">
    <citation type="journal article" date="2016" name="Genome Announc.">
        <title>Complete Genome Sequences of Aerococcus christensenii CCUG 28831T, Aerococcus sanguinicola CCUG 43001T, Aerococcus urinae CCUG 36881T, Aerococcus urinaeequi CCUG 28094T, Aerococcus urinaehominis CCUG 42038 BT, and Aerococcus viridans CCUG 4311T.</title>
        <authorList>
            <person name="Carkaci D."/>
            <person name="Dargis R."/>
            <person name="Nielsen X.C."/>
            <person name="Skovgaard O."/>
            <person name="Fuursted K."/>
            <person name="Christensen J.J."/>
        </authorList>
    </citation>
    <scope>NUCLEOTIDE SEQUENCE [LARGE SCALE GENOMIC DNA]</scope>
    <source>
        <strain evidence="2 3">CCUG28094</strain>
    </source>
</reference>
<dbReference type="GeneID" id="92866254"/>
<dbReference type="RefSeq" id="WP_026466360.1">
    <property type="nucleotide sequence ID" value="NZ_CP014162.1"/>
</dbReference>
<dbReference type="EMBL" id="CP014162">
    <property type="protein sequence ID" value="AMB97018.1"/>
    <property type="molecule type" value="Genomic_DNA"/>
</dbReference>
<proteinExistence type="predicted"/>
<evidence type="ECO:0000313" key="3">
    <source>
        <dbReference type="Proteomes" id="UP000067698"/>
    </source>
</evidence>
<name>A0AAC8WZF9_9LACT</name>
<protein>
    <recommendedName>
        <fullName evidence="1">Polysaccharide pyruvyl transferase domain-containing protein</fullName>
    </recommendedName>
</protein>
<feature type="domain" description="Polysaccharide pyruvyl transferase" evidence="1">
    <location>
        <begin position="38"/>
        <end position="284"/>
    </location>
</feature>
<evidence type="ECO:0000313" key="2">
    <source>
        <dbReference type="EMBL" id="AMB97018.1"/>
    </source>
</evidence>
<organism evidence="2 3">
    <name type="scientific">Aerococcus urinaeequi</name>
    <dbReference type="NCBI Taxonomy" id="51665"/>
    <lineage>
        <taxon>Bacteria</taxon>
        <taxon>Bacillati</taxon>
        <taxon>Bacillota</taxon>
        <taxon>Bacilli</taxon>
        <taxon>Lactobacillales</taxon>
        <taxon>Aerococcaceae</taxon>
        <taxon>Aerococcus</taxon>
    </lineage>
</organism>
<sequence length="344" mass="39828">MIKVIQKLNNYILERNIQKQLNSSKKKIIMFDIPEHGNIGDQCIALAQKEFVENNFKDFDYIEIPARLSEKMIPNVIQAMDSNSIVALHGGGNFGDLYPSHDQVRHSVIKAFKKNMIIQFPQSAYFSSEYVLDGKLASSQRCYSNNYNFKILAREKKTYTLLQEYFPKNDTYLVPDIVFSMERKGFVGNRNGVVTLFRQDFEASLDSKIKTAVVELVNQSFDKVDNSDTHLGEGVIIKLNNRDEIVFSKLKEISNYELVLTDRLHGMIFAYLTNTPCIVFDNNNHKISQTYYTWLQDCQSIKLIENYDLENIKITINEVINKKSDNFHLKNEFTPLIDLVKVEE</sequence>